<dbReference type="AlphaFoldDB" id="A0A553N677"/>
<evidence type="ECO:0000256" key="2">
    <source>
        <dbReference type="SAM" id="SignalP"/>
    </source>
</evidence>
<evidence type="ECO:0000313" key="4">
    <source>
        <dbReference type="Proteomes" id="UP000318571"/>
    </source>
</evidence>
<comment type="caution">
    <text evidence="3">The sequence shown here is derived from an EMBL/GenBank/DDBJ whole genome shotgun (WGS) entry which is preliminary data.</text>
</comment>
<feature type="compositionally biased region" description="Basic and acidic residues" evidence="1">
    <location>
        <begin position="121"/>
        <end position="137"/>
    </location>
</feature>
<accession>A0A553N677</accession>
<proteinExistence type="predicted"/>
<organism evidence="3 4">
    <name type="scientific">Tigriopus californicus</name>
    <name type="common">Marine copepod</name>
    <dbReference type="NCBI Taxonomy" id="6832"/>
    <lineage>
        <taxon>Eukaryota</taxon>
        <taxon>Metazoa</taxon>
        <taxon>Ecdysozoa</taxon>
        <taxon>Arthropoda</taxon>
        <taxon>Crustacea</taxon>
        <taxon>Multicrustacea</taxon>
        <taxon>Hexanauplia</taxon>
        <taxon>Copepoda</taxon>
        <taxon>Harpacticoida</taxon>
        <taxon>Harpacticidae</taxon>
        <taxon>Tigriopus</taxon>
    </lineage>
</organism>
<evidence type="ECO:0000256" key="1">
    <source>
        <dbReference type="SAM" id="MobiDB-lite"/>
    </source>
</evidence>
<dbReference type="EMBL" id="VCGU01000459">
    <property type="protein sequence ID" value="TRY60934.1"/>
    <property type="molecule type" value="Genomic_DNA"/>
</dbReference>
<protein>
    <submittedName>
        <fullName evidence="3">Uncharacterized protein</fullName>
    </submittedName>
</protein>
<feature type="chain" id="PRO_5022067707" evidence="2">
    <location>
        <begin position="25"/>
        <end position="137"/>
    </location>
</feature>
<reference evidence="3 4" key="1">
    <citation type="journal article" date="2018" name="Nat. Ecol. Evol.">
        <title>Genomic signatures of mitonuclear coevolution across populations of Tigriopus californicus.</title>
        <authorList>
            <person name="Barreto F.S."/>
            <person name="Watson E.T."/>
            <person name="Lima T.G."/>
            <person name="Willett C.S."/>
            <person name="Edmands S."/>
            <person name="Li W."/>
            <person name="Burton R.S."/>
        </authorList>
    </citation>
    <scope>NUCLEOTIDE SEQUENCE [LARGE SCALE GENOMIC DNA]</scope>
    <source>
        <strain evidence="3 4">San Diego</strain>
    </source>
</reference>
<keyword evidence="2" id="KW-0732">Signal</keyword>
<feature type="signal peptide" evidence="2">
    <location>
        <begin position="1"/>
        <end position="24"/>
    </location>
</feature>
<name>A0A553N677_TIGCA</name>
<dbReference type="Proteomes" id="UP000318571">
    <property type="component" value="Chromosome 8"/>
</dbReference>
<evidence type="ECO:0000313" key="3">
    <source>
        <dbReference type="EMBL" id="TRY60934.1"/>
    </source>
</evidence>
<feature type="region of interest" description="Disordered" evidence="1">
    <location>
        <begin position="114"/>
        <end position="137"/>
    </location>
</feature>
<sequence length="137" mass="15891">MMGSFSRMQWVILLLTLIVSAIEGFNLGTIFGTKFTRSRKHYPIDPEKPVADRYLYSKRYGHYGKDLIHQLSFGHHYASTDVIPTGHQRKPLPVIVPYGFPVIAPFGTEGFDLGRAKRRSRDRDEERRRDRQKKGLE</sequence>
<gene>
    <name evidence="3" type="ORF">TCAL_02131</name>
</gene>
<keyword evidence="4" id="KW-1185">Reference proteome</keyword>